<dbReference type="SUPFAM" id="SSF49785">
    <property type="entry name" value="Galactose-binding domain-like"/>
    <property type="match status" value="1"/>
</dbReference>
<dbReference type="PANTHER" id="PTHR45713:SF6">
    <property type="entry name" value="F5_8 TYPE C DOMAIN-CONTAINING PROTEIN"/>
    <property type="match status" value="1"/>
</dbReference>
<evidence type="ECO:0000313" key="3">
    <source>
        <dbReference type="Proteomes" id="UP001250662"/>
    </source>
</evidence>
<keyword evidence="3" id="KW-1185">Reference proteome</keyword>
<dbReference type="InterPro" id="IPR008979">
    <property type="entry name" value="Galactose-bd-like_sf"/>
</dbReference>
<reference evidence="2 3" key="1">
    <citation type="submission" date="2023-09" db="EMBL/GenBank/DDBJ databases">
        <authorList>
            <person name="Rey-Velasco X."/>
        </authorList>
    </citation>
    <scope>NUCLEOTIDE SEQUENCE [LARGE SCALE GENOMIC DNA]</scope>
    <source>
        <strain evidence="2 3">P007</strain>
    </source>
</reference>
<dbReference type="InterPro" id="IPR051941">
    <property type="entry name" value="BG_Antigen-Binding_Lectin"/>
</dbReference>
<protein>
    <submittedName>
        <fullName evidence="2">Discoidin domain-containing protein</fullName>
    </submittedName>
</protein>
<feature type="domain" description="F5/8 type C" evidence="1">
    <location>
        <begin position="125"/>
        <end position="250"/>
    </location>
</feature>
<comment type="caution">
    <text evidence="2">The sequence shown here is derived from an EMBL/GenBank/DDBJ whole genome shotgun (WGS) entry which is preliminary data.</text>
</comment>
<dbReference type="Proteomes" id="UP001250662">
    <property type="component" value="Unassembled WGS sequence"/>
</dbReference>
<feature type="non-terminal residue" evidence="2">
    <location>
        <position position="250"/>
    </location>
</feature>
<feature type="non-terminal residue" evidence="2">
    <location>
        <position position="1"/>
    </location>
</feature>
<sequence>PTGGVWSGDSTDGTFDPAIGEGTYSITYTVDFGNDCIKEDTIELIISDTVDPCLGAEDVTIDPAGPFATDAGIQSLTALPIGGVWSGDTTNGDFDPSAGEGTYNVTYTVDFGNGCTKDETISIIVEAASTGGGTCTTTTNLALTGTASQSSTYGFGEASYAIDGNTNGTSPWSADLQHTVSGENESWWQVDLGEENVIEEIVIYNRTDKLQARLNNFYVLISENPFDENASLQNLLDDNAITNQFFAGNA</sequence>
<accession>A0ABU3BLE1</accession>
<organism evidence="2 3">
    <name type="scientific">Croceitalea vernalis</name>
    <dbReference type="NCBI Taxonomy" id="3075599"/>
    <lineage>
        <taxon>Bacteria</taxon>
        <taxon>Pseudomonadati</taxon>
        <taxon>Bacteroidota</taxon>
        <taxon>Flavobacteriia</taxon>
        <taxon>Flavobacteriales</taxon>
        <taxon>Flavobacteriaceae</taxon>
        <taxon>Croceitalea</taxon>
    </lineage>
</organism>
<dbReference type="EMBL" id="JAVRHU010000016">
    <property type="protein sequence ID" value="MDT0622970.1"/>
    <property type="molecule type" value="Genomic_DNA"/>
</dbReference>
<evidence type="ECO:0000313" key="2">
    <source>
        <dbReference type="EMBL" id="MDT0622970.1"/>
    </source>
</evidence>
<dbReference type="Gene3D" id="2.60.120.260">
    <property type="entry name" value="Galactose-binding domain-like"/>
    <property type="match status" value="1"/>
</dbReference>
<name>A0ABU3BLE1_9FLAO</name>
<dbReference type="PROSITE" id="PS50022">
    <property type="entry name" value="FA58C_3"/>
    <property type="match status" value="1"/>
</dbReference>
<dbReference type="RefSeq" id="WP_311388562.1">
    <property type="nucleotide sequence ID" value="NZ_JAVRHU010000016.1"/>
</dbReference>
<dbReference type="PANTHER" id="PTHR45713">
    <property type="entry name" value="FTP DOMAIN-CONTAINING PROTEIN"/>
    <property type="match status" value="1"/>
</dbReference>
<dbReference type="Pfam" id="PF22633">
    <property type="entry name" value="F5_F8_type_C_2"/>
    <property type="match status" value="1"/>
</dbReference>
<proteinExistence type="predicted"/>
<evidence type="ECO:0000259" key="1">
    <source>
        <dbReference type="PROSITE" id="PS50022"/>
    </source>
</evidence>
<gene>
    <name evidence="2" type="ORF">RM520_15190</name>
</gene>
<dbReference type="InterPro" id="IPR000421">
    <property type="entry name" value="FA58C"/>
</dbReference>